<evidence type="ECO:0000313" key="3">
    <source>
        <dbReference type="EMBL" id="KZE67577.1"/>
    </source>
</evidence>
<organism evidence="3 4">
    <name type="scientific">Fictibacillus phosphorivorans</name>
    <dbReference type="NCBI Taxonomy" id="1221500"/>
    <lineage>
        <taxon>Bacteria</taxon>
        <taxon>Bacillati</taxon>
        <taxon>Bacillota</taxon>
        <taxon>Bacilli</taxon>
        <taxon>Bacillales</taxon>
        <taxon>Fictibacillaceae</taxon>
        <taxon>Fictibacillus</taxon>
    </lineage>
</organism>
<dbReference type="Gene3D" id="3.10.180.10">
    <property type="entry name" value="2,3-Dihydroxybiphenyl 1,2-Dioxygenase, domain 1"/>
    <property type="match status" value="1"/>
</dbReference>
<evidence type="ECO:0000313" key="4">
    <source>
        <dbReference type="Proteomes" id="UP000076567"/>
    </source>
</evidence>
<dbReference type="InterPro" id="IPR029068">
    <property type="entry name" value="Glyas_Bleomycin-R_OHBP_Dase"/>
</dbReference>
<dbReference type="EMBL" id="LRFC01000009">
    <property type="protein sequence ID" value="KZE67577.1"/>
    <property type="molecule type" value="Genomic_DNA"/>
</dbReference>
<dbReference type="PANTHER" id="PTHR36113">
    <property type="entry name" value="LYASE, PUTATIVE-RELATED-RELATED"/>
    <property type="match status" value="1"/>
</dbReference>
<comment type="caution">
    <text evidence="3">The sequence shown here is derived from an EMBL/GenBank/DDBJ whole genome shotgun (WGS) entry which is preliminary data.</text>
</comment>
<dbReference type="SUPFAM" id="SSF54593">
    <property type="entry name" value="Glyoxalase/Bleomycin resistance protein/Dihydroxybiphenyl dioxygenase"/>
    <property type="match status" value="1"/>
</dbReference>
<dbReference type="InterPro" id="IPR037523">
    <property type="entry name" value="VOC_core"/>
</dbReference>
<dbReference type="PANTHER" id="PTHR36113:SF6">
    <property type="entry name" value="FOSFOMYCIN RESISTANCE PROTEIN FOSX"/>
    <property type="match status" value="1"/>
</dbReference>
<dbReference type="CDD" id="cd06587">
    <property type="entry name" value="VOC"/>
    <property type="match status" value="1"/>
</dbReference>
<dbReference type="InterPro" id="IPR004360">
    <property type="entry name" value="Glyas_Fos-R_dOase_dom"/>
</dbReference>
<dbReference type="Proteomes" id="UP000076567">
    <property type="component" value="Unassembled WGS sequence"/>
</dbReference>
<proteinExistence type="predicted"/>
<dbReference type="Pfam" id="PF00903">
    <property type="entry name" value="Glyoxalase"/>
    <property type="match status" value="1"/>
</dbReference>
<name>A0A163RTZ2_9BACL</name>
<reference evidence="4" key="1">
    <citation type="submission" date="2016-01" db="EMBL/GenBank/DDBJ databases">
        <title>Draft genome of Chromobacterium sp. F49.</title>
        <authorList>
            <person name="Hong K.W."/>
        </authorList>
    </citation>
    <scope>NUCLEOTIDE SEQUENCE [LARGE SCALE GENOMIC DNA]</scope>
    <source>
        <strain evidence="4">P7IIIA</strain>
    </source>
</reference>
<gene>
    <name evidence="3" type="ORF">AWM68_19130</name>
</gene>
<dbReference type="GO" id="GO:0046872">
    <property type="term" value="F:metal ion binding"/>
    <property type="evidence" value="ECO:0007669"/>
    <property type="project" value="UniProtKB-KW"/>
</dbReference>
<dbReference type="InterPro" id="IPR051332">
    <property type="entry name" value="Fosfomycin_Res_Enzymes"/>
</dbReference>
<keyword evidence="1" id="KW-0479">Metal-binding</keyword>
<feature type="domain" description="VOC" evidence="2">
    <location>
        <begin position="1"/>
        <end position="113"/>
    </location>
</feature>
<dbReference type="PROSITE" id="PS51819">
    <property type="entry name" value="VOC"/>
    <property type="match status" value="1"/>
</dbReference>
<dbReference type="RefSeq" id="WP_066239380.1">
    <property type="nucleotide sequence ID" value="NZ_LRFC01000009.1"/>
</dbReference>
<evidence type="ECO:0000259" key="2">
    <source>
        <dbReference type="PROSITE" id="PS51819"/>
    </source>
</evidence>
<dbReference type="OrthoDB" id="9814858at2"/>
<accession>A0A163RTZ2</accession>
<protein>
    <recommendedName>
        <fullName evidence="2">VOC domain-containing protein</fullName>
    </recommendedName>
</protein>
<dbReference type="AlphaFoldDB" id="A0A163RTZ2"/>
<sequence length="120" mass="13778">MLHHVGIYVSDLKRSSEFYELILPVTEKEKLIWNDTELLFLKGEGFQIELIHAAALEQAYTHIAFSVTSVTAKINELKQKGITPTEGPYELPNGWKTVFYEDPDGEEIEFICTTKLFKKL</sequence>
<keyword evidence="4" id="KW-1185">Reference proteome</keyword>
<evidence type="ECO:0000256" key="1">
    <source>
        <dbReference type="ARBA" id="ARBA00022723"/>
    </source>
</evidence>